<sequence>MPFLCLCLLNTKGIRGCHPLSLILSIDHPCLKSTLVRDVVLIHEEDADISPTVNTDSAVVDNGVVQEKDSAVDSETDLVDNAPEIPDDQFSDIESMKLLLPDWHQNMVEFFRTGGLPVDRALSDKVKRDAWQAMVEELKDEALQNLMTYQDSMKRSYDKKLRARVFKPGDWVLRIRQRSNEEPNSGKLGEN</sequence>
<name>A0A835IU50_9MAGN</name>
<dbReference type="AlphaFoldDB" id="A0A835IU50"/>
<dbReference type="EMBL" id="JADFTS010000001">
    <property type="protein sequence ID" value="KAF9624151.1"/>
    <property type="molecule type" value="Genomic_DNA"/>
</dbReference>
<accession>A0A835IU50</accession>
<evidence type="ECO:0000313" key="2">
    <source>
        <dbReference type="Proteomes" id="UP000631114"/>
    </source>
</evidence>
<evidence type="ECO:0000313" key="1">
    <source>
        <dbReference type="EMBL" id="KAF9624151.1"/>
    </source>
</evidence>
<keyword evidence="2" id="KW-1185">Reference proteome</keyword>
<dbReference type="OrthoDB" id="1109996at2759"/>
<dbReference type="Proteomes" id="UP000631114">
    <property type="component" value="Unassembled WGS sequence"/>
</dbReference>
<organism evidence="1 2">
    <name type="scientific">Coptis chinensis</name>
    <dbReference type="NCBI Taxonomy" id="261450"/>
    <lineage>
        <taxon>Eukaryota</taxon>
        <taxon>Viridiplantae</taxon>
        <taxon>Streptophyta</taxon>
        <taxon>Embryophyta</taxon>
        <taxon>Tracheophyta</taxon>
        <taxon>Spermatophyta</taxon>
        <taxon>Magnoliopsida</taxon>
        <taxon>Ranunculales</taxon>
        <taxon>Ranunculaceae</taxon>
        <taxon>Coptidoideae</taxon>
        <taxon>Coptis</taxon>
    </lineage>
</organism>
<comment type="caution">
    <text evidence="1">The sequence shown here is derived from an EMBL/GenBank/DDBJ whole genome shotgun (WGS) entry which is preliminary data.</text>
</comment>
<gene>
    <name evidence="1" type="ORF">IFM89_008089</name>
</gene>
<reference evidence="1 2" key="1">
    <citation type="submission" date="2020-10" db="EMBL/GenBank/DDBJ databases">
        <title>The Coptis chinensis genome and diversification of protoberbering-type alkaloids.</title>
        <authorList>
            <person name="Wang B."/>
            <person name="Shu S."/>
            <person name="Song C."/>
            <person name="Liu Y."/>
        </authorList>
    </citation>
    <scope>NUCLEOTIDE SEQUENCE [LARGE SCALE GENOMIC DNA]</scope>
    <source>
        <strain evidence="1">HL-2020</strain>
        <tissue evidence="1">Leaf</tissue>
    </source>
</reference>
<protein>
    <submittedName>
        <fullName evidence="1">Uncharacterized protein</fullName>
    </submittedName>
</protein>
<proteinExistence type="predicted"/>